<accession>A0A9P5BSI3</accession>
<dbReference type="Proteomes" id="UP000711996">
    <property type="component" value="Unassembled WGS sequence"/>
</dbReference>
<dbReference type="AlphaFoldDB" id="A0A9P5BSI3"/>
<name>A0A9P5BSI3_COLSI</name>
<protein>
    <submittedName>
        <fullName evidence="2">Uncharacterized protein</fullName>
    </submittedName>
</protein>
<proteinExistence type="predicted"/>
<dbReference type="EMBL" id="QPMT01000044">
    <property type="protein sequence ID" value="KAF4850816.1"/>
    <property type="molecule type" value="Genomic_DNA"/>
</dbReference>
<reference evidence="2" key="1">
    <citation type="submission" date="2019-06" db="EMBL/GenBank/DDBJ databases">
        <authorList>
            <person name="Gan P."/>
            <person name="Shirasu K."/>
        </authorList>
    </citation>
    <scope>NUCLEOTIDE SEQUENCE [LARGE SCALE GENOMIC DNA]</scope>
    <source>
        <strain evidence="2">CAD2</strain>
    </source>
</reference>
<feature type="region of interest" description="Disordered" evidence="1">
    <location>
        <begin position="1"/>
        <end position="21"/>
    </location>
</feature>
<evidence type="ECO:0000256" key="1">
    <source>
        <dbReference type="SAM" id="MobiDB-lite"/>
    </source>
</evidence>
<organism evidence="2 3">
    <name type="scientific">Colletotrichum siamense</name>
    <name type="common">Anthracnose fungus</name>
    <dbReference type="NCBI Taxonomy" id="690259"/>
    <lineage>
        <taxon>Eukaryota</taxon>
        <taxon>Fungi</taxon>
        <taxon>Dikarya</taxon>
        <taxon>Ascomycota</taxon>
        <taxon>Pezizomycotina</taxon>
        <taxon>Sordariomycetes</taxon>
        <taxon>Hypocreomycetidae</taxon>
        <taxon>Glomerellales</taxon>
        <taxon>Glomerellaceae</taxon>
        <taxon>Colletotrichum</taxon>
        <taxon>Colletotrichum gloeosporioides species complex</taxon>
    </lineage>
</organism>
<gene>
    <name evidence="2" type="ORF">CGCSCA2_v011176</name>
</gene>
<keyword evidence="3" id="KW-1185">Reference proteome</keyword>
<evidence type="ECO:0000313" key="3">
    <source>
        <dbReference type="Proteomes" id="UP000711996"/>
    </source>
</evidence>
<sequence>MRSRAQGSRLKPAADGSSGKVGHEKTYISRFQWMYRTLAHFPATTHSTSIMTVECLCINKKRTTQRHGGHRQSDAASHFGHAWFSNSFCHLPPAPATVPAQRHARVTRGSSTAPLCLYLSISLCPSISPRQQQSVFAWDINRCYHQCTDTTRSFYHRPTATGVGDTSAGM</sequence>
<evidence type="ECO:0000313" key="2">
    <source>
        <dbReference type="EMBL" id="KAF4850816.1"/>
    </source>
</evidence>
<comment type="caution">
    <text evidence="2">The sequence shown here is derived from an EMBL/GenBank/DDBJ whole genome shotgun (WGS) entry which is preliminary data.</text>
</comment>